<dbReference type="Pfam" id="PF14344">
    <property type="entry name" value="DUF4397"/>
    <property type="match status" value="1"/>
</dbReference>
<reference evidence="2 3" key="1">
    <citation type="submission" date="2019-02" db="EMBL/GenBank/DDBJ databases">
        <title>Genome sequencing of Clostridium botulinum clinical isolates.</title>
        <authorList>
            <person name="Brunt J."/>
            <person name="Van Vliet A.H.M."/>
            <person name="Stringer S.C."/>
            <person name="Grant K.A."/>
            <person name="Carter A.C."/>
            <person name="Peck M.W."/>
        </authorList>
    </citation>
    <scope>NUCLEOTIDE SEQUENCE [LARGE SCALE GENOMIC DNA]</scope>
    <source>
        <strain evidence="2 3">R1125/03</strain>
    </source>
</reference>
<accession>A0A6M0T2L6</accession>
<evidence type="ECO:0000313" key="2">
    <source>
        <dbReference type="EMBL" id="NFA61734.1"/>
    </source>
</evidence>
<dbReference type="Proteomes" id="UP000473089">
    <property type="component" value="Unassembled WGS sequence"/>
</dbReference>
<evidence type="ECO:0000259" key="1">
    <source>
        <dbReference type="Pfam" id="PF14344"/>
    </source>
</evidence>
<dbReference type="EMBL" id="SGJP01000040">
    <property type="protein sequence ID" value="NFA61734.1"/>
    <property type="molecule type" value="Genomic_DNA"/>
</dbReference>
<protein>
    <submittedName>
        <fullName evidence="2">DUF4397 domain-containing protein</fullName>
    </submittedName>
</protein>
<comment type="caution">
    <text evidence="2">The sequence shown here is derived from an EMBL/GenBank/DDBJ whole genome shotgun (WGS) entry which is preliminary data.</text>
</comment>
<gene>
    <name evidence="2" type="ORF">EXM42_15490</name>
</gene>
<dbReference type="AlphaFoldDB" id="A0A6M0T2L6"/>
<proteinExistence type="predicted"/>
<evidence type="ECO:0000313" key="3">
    <source>
        <dbReference type="Proteomes" id="UP000473089"/>
    </source>
</evidence>
<sequence length="219" mass="25070">MFDLPYFDKDKIRFRKSDEKSHLRILHASPDTPAVDIDIYINDKLISRGLAYRNFTEYMPLESNDYNIKVFPADKKDVAIIDENVFIPPNSIYTIAITGLSQDISLFNILDKKLDSKDPNKAYVRSINLSPDAPNIDFYMNDKEIFNNVDYKNITDYTSVDPKNYTLNLKLANTEDTILTSPNANLKANKYYTVYIIGLTDGKSSLQVLIPLDGNSYIK</sequence>
<feature type="domain" description="DUF4397" evidence="1">
    <location>
        <begin position="21"/>
        <end position="139"/>
    </location>
</feature>
<name>A0A6M0T2L6_CLOBO</name>
<dbReference type="InterPro" id="IPR025510">
    <property type="entry name" value="DUF4397"/>
</dbReference>
<organism evidence="2 3">
    <name type="scientific">Clostridium botulinum</name>
    <dbReference type="NCBI Taxonomy" id="1491"/>
    <lineage>
        <taxon>Bacteria</taxon>
        <taxon>Bacillati</taxon>
        <taxon>Bacillota</taxon>
        <taxon>Clostridia</taxon>
        <taxon>Eubacteriales</taxon>
        <taxon>Clostridiaceae</taxon>
        <taxon>Clostridium</taxon>
    </lineage>
</organism>